<proteinExistence type="predicted"/>
<gene>
    <name evidence="2" type="ORF">UU34_C0010G0019</name>
</gene>
<dbReference type="Proteomes" id="UP000034854">
    <property type="component" value="Unassembled WGS sequence"/>
</dbReference>
<sequence>MGKGFILPILIFTMVIATVTGISVLKFTVHKNQESSKTQQSASPTPSESPKNIALIEPIDPVIQYNVIKKEIVEEQQAQIIAKKIINKTPIINNPPVVNKLQKKDYFCQNPICIFEGDANYEKKIKRALGLINRLSPEYYKIIERNVRAVVYTTQGSHVNTSDPKTIYIKDPKYCDVETDNLIKSRCDDLIYGIFHETLHLDLAYNQEFNHFSIGDQHAIMIRDFQIPFWNAMFNSNARQQNDLIIETPNYRFSPPAKVTIKGKVINPEIKKIVYSLFFNGACYSVESRNSTVDINGDRSFEFTINLDKDYRNCDKWKNNWKGDTLMAVQHTYQLNIQYWDDTPLPAYRDTVWMSPQRFWWTGITIKFLQEKCGCVIDSFRP</sequence>
<dbReference type="AlphaFoldDB" id="A0A0G0UGZ8"/>
<keyword evidence="1" id="KW-0812">Transmembrane</keyword>
<keyword evidence="1" id="KW-1133">Transmembrane helix</keyword>
<evidence type="ECO:0000313" key="2">
    <source>
        <dbReference type="EMBL" id="KKR86776.1"/>
    </source>
</evidence>
<dbReference type="EMBL" id="LCAG01000010">
    <property type="protein sequence ID" value="KKR86776.1"/>
    <property type="molecule type" value="Genomic_DNA"/>
</dbReference>
<comment type="caution">
    <text evidence="2">The sequence shown here is derived from an EMBL/GenBank/DDBJ whole genome shotgun (WGS) entry which is preliminary data.</text>
</comment>
<accession>A0A0G0UGZ8</accession>
<evidence type="ECO:0000313" key="3">
    <source>
        <dbReference type="Proteomes" id="UP000034854"/>
    </source>
</evidence>
<feature type="transmembrane region" description="Helical" evidence="1">
    <location>
        <begin position="6"/>
        <end position="29"/>
    </location>
</feature>
<reference evidence="2 3" key="1">
    <citation type="journal article" date="2015" name="Nature">
        <title>rRNA introns, odd ribosomes, and small enigmatic genomes across a large radiation of phyla.</title>
        <authorList>
            <person name="Brown C.T."/>
            <person name="Hug L.A."/>
            <person name="Thomas B.C."/>
            <person name="Sharon I."/>
            <person name="Castelle C.J."/>
            <person name="Singh A."/>
            <person name="Wilkins M.J."/>
            <person name="Williams K.H."/>
            <person name="Banfield J.F."/>
        </authorList>
    </citation>
    <scope>NUCLEOTIDE SEQUENCE [LARGE SCALE GENOMIC DNA]</scope>
</reference>
<name>A0A0G0UGZ8_9BACT</name>
<protein>
    <submittedName>
        <fullName evidence="2">Uncharacterized protein</fullName>
    </submittedName>
</protein>
<organism evidence="2 3">
    <name type="scientific">Candidatus Curtissbacteria bacterium GW2011_GWA1_41_11</name>
    <dbReference type="NCBI Taxonomy" id="1618409"/>
    <lineage>
        <taxon>Bacteria</taxon>
        <taxon>Candidatus Curtissiibacteriota</taxon>
    </lineage>
</organism>
<evidence type="ECO:0000256" key="1">
    <source>
        <dbReference type="SAM" id="Phobius"/>
    </source>
</evidence>
<keyword evidence="1" id="KW-0472">Membrane</keyword>